<dbReference type="GO" id="GO:0016787">
    <property type="term" value="F:hydrolase activity"/>
    <property type="evidence" value="ECO:0007669"/>
    <property type="project" value="UniProtKB-KW"/>
</dbReference>
<dbReference type="Pfam" id="PF13472">
    <property type="entry name" value="Lipase_GDSL_2"/>
    <property type="match status" value="1"/>
</dbReference>
<dbReference type="Gene3D" id="3.40.50.1110">
    <property type="entry name" value="SGNH hydrolase"/>
    <property type="match status" value="1"/>
</dbReference>
<dbReference type="PANTHER" id="PTHR30383">
    <property type="entry name" value="THIOESTERASE 1/PROTEASE 1/LYSOPHOSPHOLIPASE L1"/>
    <property type="match status" value="1"/>
</dbReference>
<evidence type="ECO:0000256" key="1">
    <source>
        <dbReference type="SAM" id="SignalP"/>
    </source>
</evidence>
<reference evidence="4" key="1">
    <citation type="submission" date="2024-03" db="EMBL/GenBank/DDBJ databases">
        <title>Chitinophaga horti sp. nov., isolated from garden soil.</title>
        <authorList>
            <person name="Lee D.S."/>
            <person name="Han D.M."/>
            <person name="Baek J.H."/>
            <person name="Choi D.G."/>
            <person name="Jeon J.H."/>
            <person name="Jeon C.O."/>
        </authorList>
    </citation>
    <scope>NUCLEOTIDE SEQUENCE [LARGE SCALE GENOMIC DNA]</scope>
    <source>
        <strain evidence="4">GPA1</strain>
    </source>
</reference>
<feature type="signal peptide" evidence="1">
    <location>
        <begin position="1"/>
        <end position="20"/>
    </location>
</feature>
<dbReference type="CDD" id="cd00229">
    <property type="entry name" value="SGNH_hydrolase"/>
    <property type="match status" value="1"/>
</dbReference>
<feature type="domain" description="SGNH hydrolase-type esterase" evidence="2">
    <location>
        <begin position="48"/>
        <end position="218"/>
    </location>
</feature>
<proteinExistence type="predicted"/>
<gene>
    <name evidence="3" type="ORF">WJU16_23435</name>
</gene>
<feature type="chain" id="PRO_5047157326" evidence="1">
    <location>
        <begin position="21"/>
        <end position="230"/>
    </location>
</feature>
<keyword evidence="4" id="KW-1185">Reference proteome</keyword>
<name>A0ABZ2YMI4_9BACT</name>
<dbReference type="InterPro" id="IPR036514">
    <property type="entry name" value="SGNH_hydro_sf"/>
</dbReference>
<sequence length="230" mass="25258">MITTGKLILVLLMAPLIAAAQDTNYLAPIRTELRKTWPDNRAVQLVFHGHSVPAGYFATPAVHTLEAYPQGVLQAVKTLYPTAVVNTIVTAIGGENSEQGAKRFATEVLTHRPDVLFIDYGLNDRAIGLPRAKAAWEAMIKAAQAQGIKVILLTPSPDTSTDWLAKDNPLSRHAEQIRALARQYHTALADSYAAFARQPDVKPLMAQSNHPNGQGHKLIVKEILNWFQQL</sequence>
<organism evidence="3 4">
    <name type="scientific">Chitinophaga pollutisoli</name>
    <dbReference type="NCBI Taxonomy" id="3133966"/>
    <lineage>
        <taxon>Bacteria</taxon>
        <taxon>Pseudomonadati</taxon>
        <taxon>Bacteroidota</taxon>
        <taxon>Chitinophagia</taxon>
        <taxon>Chitinophagales</taxon>
        <taxon>Chitinophagaceae</taxon>
        <taxon>Chitinophaga</taxon>
    </lineage>
</organism>
<dbReference type="EC" id="3.1.-.-" evidence="3"/>
<dbReference type="Proteomes" id="UP001485459">
    <property type="component" value="Chromosome"/>
</dbReference>
<dbReference type="InterPro" id="IPR051532">
    <property type="entry name" value="Ester_Hydrolysis_Enzymes"/>
</dbReference>
<dbReference type="EMBL" id="CP149822">
    <property type="protein sequence ID" value="WZN40920.1"/>
    <property type="molecule type" value="Genomic_DNA"/>
</dbReference>
<dbReference type="PANTHER" id="PTHR30383:SF5">
    <property type="entry name" value="SGNH HYDROLASE-TYPE ESTERASE DOMAIN-CONTAINING PROTEIN"/>
    <property type="match status" value="1"/>
</dbReference>
<keyword evidence="3" id="KW-0378">Hydrolase</keyword>
<dbReference type="RefSeq" id="WP_341835784.1">
    <property type="nucleotide sequence ID" value="NZ_CP149822.1"/>
</dbReference>
<protein>
    <submittedName>
        <fullName evidence="3">SGNH/GDSL hydrolase family protein</fullName>
        <ecNumber evidence="3">3.1.-.-</ecNumber>
    </submittedName>
</protein>
<accession>A0ABZ2YMI4</accession>
<dbReference type="SUPFAM" id="SSF52266">
    <property type="entry name" value="SGNH hydrolase"/>
    <property type="match status" value="1"/>
</dbReference>
<evidence type="ECO:0000313" key="4">
    <source>
        <dbReference type="Proteomes" id="UP001485459"/>
    </source>
</evidence>
<dbReference type="InterPro" id="IPR013830">
    <property type="entry name" value="SGNH_hydro"/>
</dbReference>
<evidence type="ECO:0000313" key="3">
    <source>
        <dbReference type="EMBL" id="WZN40920.1"/>
    </source>
</evidence>
<evidence type="ECO:0000259" key="2">
    <source>
        <dbReference type="Pfam" id="PF13472"/>
    </source>
</evidence>
<keyword evidence="1" id="KW-0732">Signal</keyword>